<protein>
    <recommendedName>
        <fullName evidence="3">HEAT repeat domain-containing protein</fullName>
    </recommendedName>
</protein>
<gene>
    <name evidence="1" type="ORF">BN1180_02799</name>
</gene>
<proteinExistence type="predicted"/>
<dbReference type="AlphaFoldDB" id="A0AAN2TSW1"/>
<dbReference type="EMBL" id="CCXW01000001">
    <property type="protein sequence ID" value="CEG32635.1"/>
    <property type="molecule type" value="Genomic_DNA"/>
</dbReference>
<name>A0AAN2TSW1_9BACI</name>
<reference evidence="1 2" key="1">
    <citation type="journal article" date="2014" name="Genome Announc.">
        <title>Genome Sequence of Bacillus simplex Strain P558, Isolated from a Human Fecal Sample.</title>
        <authorList>
            <person name="Croce O."/>
            <person name="Hugon P."/>
            <person name="Lagier J.C."/>
            <person name="Bibi F."/>
            <person name="Robert C."/>
            <person name="Azhar E.I."/>
            <person name="Raoult D."/>
            <person name="Fournier P.E."/>
        </authorList>
    </citation>
    <scope>NUCLEOTIDE SEQUENCE [LARGE SCALE GENOMIC DNA]</scope>
    <source>
        <strain evidence="1 2">P558</strain>
    </source>
</reference>
<accession>A0AAN2TSW1</accession>
<dbReference type="Proteomes" id="UP000182110">
    <property type="component" value="Unassembled WGS sequence"/>
</dbReference>
<dbReference type="Pfam" id="PF13646">
    <property type="entry name" value="HEAT_2"/>
    <property type="match status" value="1"/>
</dbReference>
<evidence type="ECO:0000313" key="1">
    <source>
        <dbReference type="EMBL" id="CEG32635.1"/>
    </source>
</evidence>
<evidence type="ECO:0008006" key="3">
    <source>
        <dbReference type="Google" id="ProtNLM"/>
    </source>
</evidence>
<organism evidence="1 2">
    <name type="scientific">Peribacillus simplex</name>
    <dbReference type="NCBI Taxonomy" id="1478"/>
    <lineage>
        <taxon>Bacteria</taxon>
        <taxon>Bacillati</taxon>
        <taxon>Bacillota</taxon>
        <taxon>Bacilli</taxon>
        <taxon>Bacillales</taxon>
        <taxon>Bacillaceae</taxon>
        <taxon>Peribacillus</taxon>
    </lineage>
</organism>
<sequence>MEKGIIKNGISHFGNGIIISDYMFDIRITKTEGEMIHLNNKETKGIELPANYEELKKSANRKSNWRERLDAIEELGQAKNKQVIDILTHIMNNDSVYKVQEAAYRQLKSLGEDVQLPARKKGELIKGLTKILVRIKKSLPENHTYHEFKDKLQKMRMDIYDTYEGEKGADFDKWLENTWSALSKR</sequence>
<comment type="caution">
    <text evidence="1">The sequence shown here is derived from an EMBL/GenBank/DDBJ whole genome shotgun (WGS) entry which is preliminary data.</text>
</comment>
<evidence type="ECO:0000313" key="2">
    <source>
        <dbReference type="Proteomes" id="UP000182110"/>
    </source>
</evidence>
<keyword evidence="2" id="KW-1185">Reference proteome</keyword>